<dbReference type="PRINTS" id="PR00039">
    <property type="entry name" value="HTHLYSR"/>
</dbReference>
<dbReference type="SUPFAM" id="SSF53850">
    <property type="entry name" value="Periplasmic binding protein-like II"/>
    <property type="match status" value="1"/>
</dbReference>
<protein>
    <submittedName>
        <fullName evidence="6">LysR family transcriptional regulator</fullName>
    </submittedName>
</protein>
<dbReference type="EMBL" id="QFPW01000003">
    <property type="protein sequence ID" value="PZQ50809.1"/>
    <property type="molecule type" value="Genomic_DNA"/>
</dbReference>
<comment type="similarity">
    <text evidence="1">Belongs to the LysR transcriptional regulatory family.</text>
</comment>
<keyword evidence="4" id="KW-0804">Transcription</keyword>
<dbReference type="InterPro" id="IPR050950">
    <property type="entry name" value="HTH-type_LysR_regulators"/>
</dbReference>
<evidence type="ECO:0000259" key="5">
    <source>
        <dbReference type="PROSITE" id="PS50931"/>
    </source>
</evidence>
<dbReference type="InterPro" id="IPR000847">
    <property type="entry name" value="LysR_HTH_N"/>
</dbReference>
<evidence type="ECO:0000256" key="4">
    <source>
        <dbReference type="ARBA" id="ARBA00023163"/>
    </source>
</evidence>
<dbReference type="Pfam" id="PF00126">
    <property type="entry name" value="HTH_1"/>
    <property type="match status" value="1"/>
</dbReference>
<accession>A0A2W5NF26</accession>
<dbReference type="Pfam" id="PF03466">
    <property type="entry name" value="LysR_substrate"/>
    <property type="match status" value="1"/>
</dbReference>
<evidence type="ECO:0000256" key="1">
    <source>
        <dbReference type="ARBA" id="ARBA00009437"/>
    </source>
</evidence>
<comment type="caution">
    <text evidence="6">The sequence shown here is derived from an EMBL/GenBank/DDBJ whole genome shotgun (WGS) entry which is preliminary data.</text>
</comment>
<keyword evidence="2" id="KW-0805">Transcription regulation</keyword>
<dbReference type="InterPro" id="IPR005119">
    <property type="entry name" value="LysR_subst-bd"/>
</dbReference>
<dbReference type="GO" id="GO:0003677">
    <property type="term" value="F:DNA binding"/>
    <property type="evidence" value="ECO:0007669"/>
    <property type="project" value="UniProtKB-KW"/>
</dbReference>
<dbReference type="InterPro" id="IPR036388">
    <property type="entry name" value="WH-like_DNA-bd_sf"/>
</dbReference>
<name>A0A2W5NF26_RHOSU</name>
<dbReference type="PROSITE" id="PS50931">
    <property type="entry name" value="HTH_LYSR"/>
    <property type="match status" value="1"/>
</dbReference>
<keyword evidence="3" id="KW-0238">DNA-binding</keyword>
<dbReference type="InterPro" id="IPR036390">
    <property type="entry name" value="WH_DNA-bd_sf"/>
</dbReference>
<dbReference type="GO" id="GO:0003700">
    <property type="term" value="F:DNA-binding transcription factor activity"/>
    <property type="evidence" value="ECO:0007669"/>
    <property type="project" value="InterPro"/>
</dbReference>
<dbReference type="AlphaFoldDB" id="A0A2W5NF26"/>
<organism evidence="6 7">
    <name type="scientific">Rhodovulum sulfidophilum</name>
    <name type="common">Rhodobacter sulfidophilus</name>
    <dbReference type="NCBI Taxonomy" id="35806"/>
    <lineage>
        <taxon>Bacteria</taxon>
        <taxon>Pseudomonadati</taxon>
        <taxon>Pseudomonadota</taxon>
        <taxon>Alphaproteobacteria</taxon>
        <taxon>Rhodobacterales</taxon>
        <taxon>Paracoccaceae</taxon>
        <taxon>Rhodovulum</taxon>
    </lineage>
</organism>
<dbReference type="PANTHER" id="PTHR30419:SF2">
    <property type="entry name" value="LYSR FAMILY TRANSCRIPTIONAL REGULATOR"/>
    <property type="match status" value="1"/>
</dbReference>
<dbReference type="PANTHER" id="PTHR30419">
    <property type="entry name" value="HTH-TYPE TRANSCRIPTIONAL REGULATOR YBHD"/>
    <property type="match status" value="1"/>
</dbReference>
<dbReference type="GO" id="GO:0005829">
    <property type="term" value="C:cytosol"/>
    <property type="evidence" value="ECO:0007669"/>
    <property type="project" value="TreeGrafter"/>
</dbReference>
<reference evidence="6 7" key="1">
    <citation type="submission" date="2017-08" db="EMBL/GenBank/DDBJ databases">
        <title>Infants hospitalized years apart are colonized by the same room-sourced microbial strains.</title>
        <authorList>
            <person name="Brooks B."/>
            <person name="Olm M.R."/>
            <person name="Firek B.A."/>
            <person name="Baker R."/>
            <person name="Thomas B.C."/>
            <person name="Morowitz M.J."/>
            <person name="Banfield J.F."/>
        </authorList>
    </citation>
    <scope>NUCLEOTIDE SEQUENCE [LARGE SCALE GENOMIC DNA]</scope>
    <source>
        <strain evidence="6">S2_005_002_R2_34</strain>
    </source>
</reference>
<evidence type="ECO:0000313" key="6">
    <source>
        <dbReference type="EMBL" id="PZQ50809.1"/>
    </source>
</evidence>
<gene>
    <name evidence="6" type="ORF">DI556_06750</name>
</gene>
<sequence length="308" mass="33203">MRIHAAGVLYFDAVWRAGSIREAARRLNVASSAVNRQILKLEDEIGTPLFERFAGGVQLTAAGEALARHVIVVMQDLERAKTDIEGLRGARIGHVSIAAVEGVCAAILPEVIGRLRATAPRVTLSANTRGSLAIPEAVTRGEADVGVAFALPRQPELRQVAVGRFRLGAIMAPDHPLAGRSTVSFSACLDHPLILAEQGLSVNALLLPIMARLPRPVRPVVTSGSIELMRELAERGLGIAFQTRIGIESRIRERRLVHVPIDAGGPVWSDLGIYVRAGRSLPATLDLVLQALAEELDRREAMERAEYA</sequence>
<feature type="domain" description="HTH lysR-type" evidence="5">
    <location>
        <begin position="10"/>
        <end position="60"/>
    </location>
</feature>
<evidence type="ECO:0000256" key="3">
    <source>
        <dbReference type="ARBA" id="ARBA00023125"/>
    </source>
</evidence>
<dbReference type="Gene3D" id="3.40.190.290">
    <property type="match status" value="1"/>
</dbReference>
<evidence type="ECO:0000256" key="2">
    <source>
        <dbReference type="ARBA" id="ARBA00023015"/>
    </source>
</evidence>
<dbReference type="Gene3D" id="1.10.10.10">
    <property type="entry name" value="Winged helix-like DNA-binding domain superfamily/Winged helix DNA-binding domain"/>
    <property type="match status" value="1"/>
</dbReference>
<evidence type="ECO:0000313" key="7">
    <source>
        <dbReference type="Proteomes" id="UP000249185"/>
    </source>
</evidence>
<dbReference type="SUPFAM" id="SSF46785">
    <property type="entry name" value="Winged helix' DNA-binding domain"/>
    <property type="match status" value="1"/>
</dbReference>
<dbReference type="Proteomes" id="UP000249185">
    <property type="component" value="Unassembled WGS sequence"/>
</dbReference>
<proteinExistence type="inferred from homology"/>